<evidence type="ECO:0000313" key="3">
    <source>
        <dbReference type="Proteomes" id="UP000782554"/>
    </source>
</evidence>
<keyword evidence="3" id="KW-1185">Reference proteome</keyword>
<comment type="caution">
    <text evidence="2">The sequence shown here is derived from an EMBL/GenBank/DDBJ whole genome shotgun (WGS) entry which is preliminary data.</text>
</comment>
<dbReference type="RefSeq" id="WP_221601345.1">
    <property type="nucleotide sequence ID" value="NZ_CAXPSY010000006.1"/>
</dbReference>
<dbReference type="Pfam" id="PF26624">
    <property type="entry name" value="DUF8200"/>
    <property type="match status" value="1"/>
</dbReference>
<keyword evidence="1" id="KW-0732">Signal</keyword>
<feature type="signal peptide" evidence="1">
    <location>
        <begin position="1"/>
        <end position="35"/>
    </location>
</feature>
<sequence>MTSILSRASHVGVFAAALAYTGLTFGALAPTAAEAKSNGYFYTVELAQPVDAPTTTVAGGVAWACKGTTCVANKGSSRPLRMCRELQREHGAITAFTANEEALDADKLAQCNG</sequence>
<organism evidence="2 3">
    <name type="scientific">Qipengyuania mesophila</name>
    <dbReference type="NCBI Taxonomy" id="2867246"/>
    <lineage>
        <taxon>Bacteria</taxon>
        <taxon>Pseudomonadati</taxon>
        <taxon>Pseudomonadota</taxon>
        <taxon>Alphaproteobacteria</taxon>
        <taxon>Sphingomonadales</taxon>
        <taxon>Erythrobacteraceae</taxon>
        <taxon>Qipengyuania</taxon>
    </lineage>
</organism>
<name>A0ABS7JSW6_9SPHN</name>
<dbReference type="InterPro" id="IPR058067">
    <property type="entry name" value="CC_3452-like"/>
</dbReference>
<dbReference type="EMBL" id="JAIGNU010000001">
    <property type="protein sequence ID" value="MBX7500753.1"/>
    <property type="molecule type" value="Genomic_DNA"/>
</dbReference>
<proteinExistence type="predicted"/>
<evidence type="ECO:0008006" key="4">
    <source>
        <dbReference type="Google" id="ProtNLM"/>
    </source>
</evidence>
<dbReference type="InterPro" id="IPR058513">
    <property type="entry name" value="DUF8200"/>
</dbReference>
<dbReference type="NCBIfam" id="NF047636">
    <property type="entry name" value="CC_3452_fam"/>
    <property type="match status" value="1"/>
</dbReference>
<protein>
    <recommendedName>
        <fullName evidence="4">Secreted protein</fullName>
    </recommendedName>
</protein>
<evidence type="ECO:0000313" key="2">
    <source>
        <dbReference type="EMBL" id="MBX7500753.1"/>
    </source>
</evidence>
<gene>
    <name evidence="2" type="ORF">K3181_04805</name>
</gene>
<reference evidence="2 3" key="1">
    <citation type="submission" date="2021-08" db="EMBL/GenBank/DDBJ databases">
        <title>Comparative Genomics Analysis of the Genus Qipengyuania Reveals Extensive Genetic Diversity and Metabolic Versatility, Including the Description of Fifteen Novel Species.</title>
        <authorList>
            <person name="Liu Y."/>
        </authorList>
    </citation>
    <scope>NUCLEOTIDE SEQUENCE [LARGE SCALE GENOMIC DNA]</scope>
    <source>
        <strain evidence="2 3">YG27</strain>
    </source>
</reference>
<accession>A0ABS7JSW6</accession>
<dbReference type="Proteomes" id="UP000782554">
    <property type="component" value="Unassembled WGS sequence"/>
</dbReference>
<evidence type="ECO:0000256" key="1">
    <source>
        <dbReference type="SAM" id="SignalP"/>
    </source>
</evidence>
<feature type="chain" id="PRO_5046898713" description="Secreted protein" evidence="1">
    <location>
        <begin position="36"/>
        <end position="113"/>
    </location>
</feature>